<evidence type="ECO:0000313" key="3">
    <source>
        <dbReference type="Proteomes" id="UP001148312"/>
    </source>
</evidence>
<dbReference type="GeneID" id="81623738"/>
<dbReference type="Proteomes" id="UP001148312">
    <property type="component" value="Unassembled WGS sequence"/>
</dbReference>
<reference evidence="2" key="2">
    <citation type="journal article" date="2023" name="IMA Fungus">
        <title>Comparative genomic study of the Penicillium genus elucidates a diverse pangenome and 15 lateral gene transfer events.</title>
        <authorList>
            <person name="Petersen C."/>
            <person name="Sorensen T."/>
            <person name="Nielsen M.R."/>
            <person name="Sondergaard T.E."/>
            <person name="Sorensen J.L."/>
            <person name="Fitzpatrick D.A."/>
            <person name="Frisvad J.C."/>
            <person name="Nielsen K.L."/>
        </authorList>
    </citation>
    <scope>NUCLEOTIDE SEQUENCE</scope>
    <source>
        <strain evidence="2">IBT 30728</strain>
    </source>
</reference>
<comment type="caution">
    <text evidence="2">The sequence shown here is derived from an EMBL/GenBank/DDBJ whole genome shotgun (WGS) entry which is preliminary data.</text>
</comment>
<proteinExistence type="predicted"/>
<feature type="region of interest" description="Disordered" evidence="1">
    <location>
        <begin position="17"/>
        <end position="75"/>
    </location>
</feature>
<protein>
    <submittedName>
        <fullName evidence="2">Uncharacterized protein</fullName>
    </submittedName>
</protein>
<evidence type="ECO:0000313" key="2">
    <source>
        <dbReference type="EMBL" id="KAJ5488997.1"/>
    </source>
</evidence>
<gene>
    <name evidence="2" type="ORF">N7539_003887</name>
</gene>
<organism evidence="2 3">
    <name type="scientific">Penicillium diatomitis</name>
    <dbReference type="NCBI Taxonomy" id="2819901"/>
    <lineage>
        <taxon>Eukaryota</taxon>
        <taxon>Fungi</taxon>
        <taxon>Dikarya</taxon>
        <taxon>Ascomycota</taxon>
        <taxon>Pezizomycotina</taxon>
        <taxon>Eurotiomycetes</taxon>
        <taxon>Eurotiomycetidae</taxon>
        <taxon>Eurotiales</taxon>
        <taxon>Aspergillaceae</taxon>
        <taxon>Penicillium</taxon>
    </lineage>
</organism>
<keyword evidence="3" id="KW-1185">Reference proteome</keyword>
<accession>A0A9X0BYA3</accession>
<dbReference type="AlphaFoldDB" id="A0A9X0BYA3"/>
<reference evidence="2" key="1">
    <citation type="submission" date="2022-12" db="EMBL/GenBank/DDBJ databases">
        <authorList>
            <person name="Petersen C."/>
        </authorList>
    </citation>
    <scope>NUCLEOTIDE SEQUENCE</scope>
    <source>
        <strain evidence="2">IBT 30728</strain>
    </source>
</reference>
<sequence length="75" mass="8362">MAPMRLRVTVRFQAMAASRRQKRASTLNGPQAEAKETLLASEDSRMPRPAYLWEDGTPFSSVDPDSRVPSPDSLE</sequence>
<name>A0A9X0BYA3_9EURO</name>
<feature type="compositionally biased region" description="Low complexity" evidence="1">
    <location>
        <begin position="60"/>
        <end position="75"/>
    </location>
</feature>
<dbReference type="RefSeq" id="XP_056791030.1">
    <property type="nucleotide sequence ID" value="XM_056933489.1"/>
</dbReference>
<dbReference type="EMBL" id="JAPWDQ010000004">
    <property type="protein sequence ID" value="KAJ5488997.1"/>
    <property type="molecule type" value="Genomic_DNA"/>
</dbReference>
<evidence type="ECO:0000256" key="1">
    <source>
        <dbReference type="SAM" id="MobiDB-lite"/>
    </source>
</evidence>